<dbReference type="STRING" id="580166.AUP43_05240"/>
<accession>A0A154WFB1</accession>
<sequence length="240" mass="27493">MPKSGSTYLSALIARLPGMRKAILVPGFDRREQELSEKRLDEEAYKEGLMRYLWRTGQLSDPQRPVGYVSQMHLRNSLPTRMLIERHDLRVVVQIRNIFDIMVSIRDHLLNESLISSGAYATEEMKGWPDDRLFGFIADMVMPWYFNFYLGWLEYPDRLTISYEALLKDRADTLRTIASYAGIPVSDAEILAAIEKTEAARTRKNAAVTGRGIAVPESAKQRVWDFAAYYPHVDFSPLGL</sequence>
<feature type="domain" description="Sulfotransferase" evidence="1">
    <location>
        <begin position="1"/>
        <end position="208"/>
    </location>
</feature>
<evidence type="ECO:0000259" key="1">
    <source>
        <dbReference type="Pfam" id="PF00685"/>
    </source>
</evidence>
<proteinExistence type="predicted"/>
<organism evidence="2 3">
    <name type="scientific">Oceanibaculum pacificum</name>
    <dbReference type="NCBI Taxonomy" id="580166"/>
    <lineage>
        <taxon>Bacteria</taxon>
        <taxon>Pseudomonadati</taxon>
        <taxon>Pseudomonadota</taxon>
        <taxon>Alphaproteobacteria</taxon>
        <taxon>Rhodospirillales</taxon>
        <taxon>Oceanibaculaceae</taxon>
        <taxon>Oceanibaculum</taxon>
    </lineage>
</organism>
<dbReference type="GO" id="GO:0008146">
    <property type="term" value="F:sulfotransferase activity"/>
    <property type="evidence" value="ECO:0007669"/>
    <property type="project" value="InterPro"/>
</dbReference>
<dbReference type="AlphaFoldDB" id="A0A154WFB1"/>
<keyword evidence="3" id="KW-1185">Reference proteome</keyword>
<dbReference type="InterPro" id="IPR000863">
    <property type="entry name" value="Sulfotransferase_dom"/>
</dbReference>
<reference evidence="2 3" key="1">
    <citation type="submission" date="2015-12" db="EMBL/GenBank/DDBJ databases">
        <title>Genome sequence of Oceanibaculum pacificum MCCC 1A02656.</title>
        <authorList>
            <person name="Lu L."/>
            <person name="Lai Q."/>
            <person name="Shao Z."/>
            <person name="Qian P."/>
        </authorList>
    </citation>
    <scope>NUCLEOTIDE SEQUENCE [LARGE SCALE GENOMIC DNA]</scope>
    <source>
        <strain evidence="2 3">MCCC 1A02656</strain>
    </source>
</reference>
<dbReference type="InterPro" id="IPR027417">
    <property type="entry name" value="P-loop_NTPase"/>
</dbReference>
<name>A0A154WFB1_9PROT</name>
<dbReference type="Pfam" id="PF00685">
    <property type="entry name" value="Sulfotransfer_1"/>
    <property type="match status" value="1"/>
</dbReference>
<dbReference type="SUPFAM" id="SSF52540">
    <property type="entry name" value="P-loop containing nucleoside triphosphate hydrolases"/>
    <property type="match status" value="1"/>
</dbReference>
<comment type="caution">
    <text evidence="2">The sequence shown here is derived from an EMBL/GenBank/DDBJ whole genome shotgun (WGS) entry which is preliminary data.</text>
</comment>
<gene>
    <name evidence="2" type="ORF">AUP43_05240</name>
</gene>
<evidence type="ECO:0000313" key="2">
    <source>
        <dbReference type="EMBL" id="KZD12211.1"/>
    </source>
</evidence>
<dbReference type="Proteomes" id="UP000076400">
    <property type="component" value="Unassembled WGS sequence"/>
</dbReference>
<protein>
    <recommendedName>
        <fullName evidence="1">Sulfotransferase domain-containing protein</fullName>
    </recommendedName>
</protein>
<evidence type="ECO:0000313" key="3">
    <source>
        <dbReference type="Proteomes" id="UP000076400"/>
    </source>
</evidence>
<dbReference type="Gene3D" id="3.40.50.300">
    <property type="entry name" value="P-loop containing nucleotide triphosphate hydrolases"/>
    <property type="match status" value="1"/>
</dbReference>
<dbReference type="EMBL" id="LPXN01000046">
    <property type="protein sequence ID" value="KZD12211.1"/>
    <property type="molecule type" value="Genomic_DNA"/>
</dbReference>